<feature type="compositionally biased region" description="Basic and acidic residues" evidence="1">
    <location>
        <begin position="8"/>
        <end position="20"/>
    </location>
</feature>
<dbReference type="AlphaFoldDB" id="A0AAV9ZJK9"/>
<gene>
    <name evidence="2" type="ORF">R3P38DRAFT_3231858</name>
</gene>
<reference evidence="2 3" key="1">
    <citation type="journal article" date="2024" name="J Genomics">
        <title>Draft genome sequencing and assembly of Favolaschia claudopus CIRM-BRFM 2984 isolated from oak limbs.</title>
        <authorList>
            <person name="Navarro D."/>
            <person name="Drula E."/>
            <person name="Chaduli D."/>
            <person name="Cazenave R."/>
            <person name="Ahrendt S."/>
            <person name="Wang J."/>
            <person name="Lipzen A."/>
            <person name="Daum C."/>
            <person name="Barry K."/>
            <person name="Grigoriev I.V."/>
            <person name="Favel A."/>
            <person name="Rosso M.N."/>
            <person name="Martin F."/>
        </authorList>
    </citation>
    <scope>NUCLEOTIDE SEQUENCE [LARGE SCALE GENOMIC DNA]</scope>
    <source>
        <strain evidence="2 3">CIRM-BRFM 2984</strain>
    </source>
</reference>
<organism evidence="2 3">
    <name type="scientific">Favolaschia claudopus</name>
    <dbReference type="NCBI Taxonomy" id="2862362"/>
    <lineage>
        <taxon>Eukaryota</taxon>
        <taxon>Fungi</taxon>
        <taxon>Dikarya</taxon>
        <taxon>Basidiomycota</taxon>
        <taxon>Agaricomycotina</taxon>
        <taxon>Agaricomycetes</taxon>
        <taxon>Agaricomycetidae</taxon>
        <taxon>Agaricales</taxon>
        <taxon>Marasmiineae</taxon>
        <taxon>Mycenaceae</taxon>
        <taxon>Favolaschia</taxon>
    </lineage>
</organism>
<evidence type="ECO:0000313" key="3">
    <source>
        <dbReference type="Proteomes" id="UP001362999"/>
    </source>
</evidence>
<name>A0AAV9ZJK9_9AGAR</name>
<feature type="region of interest" description="Disordered" evidence="1">
    <location>
        <begin position="1"/>
        <end position="82"/>
    </location>
</feature>
<dbReference type="Proteomes" id="UP001362999">
    <property type="component" value="Unassembled WGS sequence"/>
</dbReference>
<accession>A0AAV9ZJK9</accession>
<feature type="compositionally biased region" description="Polar residues" evidence="1">
    <location>
        <begin position="39"/>
        <end position="57"/>
    </location>
</feature>
<comment type="caution">
    <text evidence="2">The sequence shown here is derived from an EMBL/GenBank/DDBJ whole genome shotgun (WGS) entry which is preliminary data.</text>
</comment>
<evidence type="ECO:0000313" key="2">
    <source>
        <dbReference type="EMBL" id="KAK6984379.1"/>
    </source>
</evidence>
<keyword evidence="3" id="KW-1185">Reference proteome</keyword>
<sequence>MAQPGLSEIDKAVEREKATDSVKAVHSVRRFASERNPGATEQITSSQSSKPRAQNPNLVKAPVGKIGMSGIGTGSTSRSKQYLQDIKDKREEGSKIPDIKFTILFDDGERIDTALDAVVTKAQEYFAESFPTSPKVYRHMVTFYAALTTANISRLGATETTTGTALGLLRTNNTFQPTHTKTSGYIFFSLWLPLMLARL</sequence>
<proteinExistence type="predicted"/>
<dbReference type="EMBL" id="JAWWNJ010000138">
    <property type="protein sequence ID" value="KAK6984379.1"/>
    <property type="molecule type" value="Genomic_DNA"/>
</dbReference>
<protein>
    <submittedName>
        <fullName evidence="2">Uncharacterized protein</fullName>
    </submittedName>
</protein>
<evidence type="ECO:0000256" key="1">
    <source>
        <dbReference type="SAM" id="MobiDB-lite"/>
    </source>
</evidence>